<dbReference type="Proteomes" id="UP000675881">
    <property type="component" value="Chromosome 4"/>
</dbReference>
<feature type="domain" description="BPTI/Kunitz inhibitor" evidence="4">
    <location>
        <begin position="238"/>
        <end position="288"/>
    </location>
</feature>
<gene>
    <name evidence="5" type="ORF">LSAA_8567</name>
</gene>
<dbReference type="InterPro" id="IPR020901">
    <property type="entry name" value="Prtase_inh_Kunz-CS"/>
</dbReference>
<evidence type="ECO:0000256" key="1">
    <source>
        <dbReference type="ARBA" id="ARBA00022690"/>
    </source>
</evidence>
<dbReference type="GO" id="GO:0004867">
    <property type="term" value="F:serine-type endopeptidase inhibitor activity"/>
    <property type="evidence" value="ECO:0007669"/>
    <property type="project" value="UniProtKB-KW"/>
</dbReference>
<proteinExistence type="predicted"/>
<organism evidence="5 6">
    <name type="scientific">Lepeophtheirus salmonis</name>
    <name type="common">Salmon louse</name>
    <name type="synonym">Caligus salmonis</name>
    <dbReference type="NCBI Taxonomy" id="72036"/>
    <lineage>
        <taxon>Eukaryota</taxon>
        <taxon>Metazoa</taxon>
        <taxon>Ecdysozoa</taxon>
        <taxon>Arthropoda</taxon>
        <taxon>Crustacea</taxon>
        <taxon>Multicrustacea</taxon>
        <taxon>Hexanauplia</taxon>
        <taxon>Copepoda</taxon>
        <taxon>Siphonostomatoida</taxon>
        <taxon>Caligidae</taxon>
        <taxon>Lepeophtheirus</taxon>
    </lineage>
</organism>
<dbReference type="SMART" id="SM00131">
    <property type="entry name" value="KU"/>
    <property type="match status" value="4"/>
</dbReference>
<evidence type="ECO:0000256" key="2">
    <source>
        <dbReference type="ARBA" id="ARBA00022900"/>
    </source>
</evidence>
<dbReference type="PROSITE" id="PS00280">
    <property type="entry name" value="BPTI_KUNITZ_1"/>
    <property type="match status" value="3"/>
</dbReference>
<dbReference type="InterPro" id="IPR002223">
    <property type="entry name" value="Kunitz_BPTI"/>
</dbReference>
<dbReference type="AlphaFoldDB" id="A0A7R8CWN6"/>
<dbReference type="OrthoDB" id="4473401at2759"/>
<dbReference type="CDD" id="cd00109">
    <property type="entry name" value="Kunitz-type"/>
    <property type="match status" value="4"/>
</dbReference>
<dbReference type="PANTHER" id="PTHR10083">
    <property type="entry name" value="KUNITZ-TYPE PROTEASE INHIBITOR-RELATED"/>
    <property type="match status" value="1"/>
</dbReference>
<keyword evidence="2" id="KW-0722">Serine protease inhibitor</keyword>
<dbReference type="PRINTS" id="PR00759">
    <property type="entry name" value="BASICPTASE"/>
</dbReference>
<reference evidence="5" key="1">
    <citation type="submission" date="2021-02" db="EMBL/GenBank/DDBJ databases">
        <authorList>
            <person name="Bekaert M."/>
        </authorList>
    </citation>
    <scope>NUCLEOTIDE SEQUENCE</scope>
    <source>
        <strain evidence="5">IoA-00</strain>
    </source>
</reference>
<evidence type="ECO:0000256" key="3">
    <source>
        <dbReference type="ARBA" id="ARBA00023157"/>
    </source>
</evidence>
<dbReference type="PANTHER" id="PTHR10083:SF374">
    <property type="entry name" value="BPTI_KUNITZ INHIBITOR DOMAIN-CONTAINING PROTEIN"/>
    <property type="match status" value="1"/>
</dbReference>
<accession>A0A7R8CWN6</accession>
<keyword evidence="6" id="KW-1185">Reference proteome</keyword>
<evidence type="ECO:0000259" key="4">
    <source>
        <dbReference type="PROSITE" id="PS50279"/>
    </source>
</evidence>
<dbReference type="InterPro" id="IPR036880">
    <property type="entry name" value="Kunitz_BPTI_sf"/>
</dbReference>
<keyword evidence="3" id="KW-1015">Disulfide bond</keyword>
<evidence type="ECO:0000313" key="5">
    <source>
        <dbReference type="EMBL" id="CAF2923822.1"/>
    </source>
</evidence>
<dbReference type="FunFam" id="4.10.410.10:FF:000020">
    <property type="entry name" value="Collagen, type VI, alpha 3"/>
    <property type="match status" value="1"/>
</dbReference>
<dbReference type="InterPro" id="IPR050098">
    <property type="entry name" value="TFPI/VKTCI-like"/>
</dbReference>
<dbReference type="PROSITE" id="PS50279">
    <property type="entry name" value="BPTI_KUNITZ_2"/>
    <property type="match status" value="4"/>
</dbReference>
<name>A0A7R8CWN6_LEPSM</name>
<evidence type="ECO:0000313" key="6">
    <source>
        <dbReference type="Proteomes" id="UP000675881"/>
    </source>
</evidence>
<dbReference type="Gene3D" id="4.10.410.10">
    <property type="entry name" value="Pancreatic trypsin inhibitor Kunitz domain"/>
    <property type="match status" value="4"/>
</dbReference>
<sequence length="375" mass="42390">MCFSKPYPSLDKRHHNNPFHKEEELIYLEQGKYNARCRRSDISKFVALLFSLIFVFVVLSVYWELVHTTENVKLPKNCKGTNSQWYFAEEEGTCVIRNLSECDSSTTPFESVEDSPDPGPCRGSMVRFHYNHESRLCDKFIYGGCVGNENNFRTVESCQKKCDVPLPISLEDPPCSIPPYRGPCRGNIQRWYFNNVKKICETFIFGGCLSNKNNFLSLEDCNDKCDQRSGSPSTANKCFLPIDAGNCKASLPRYGFDVGSKKCIVFNYSGCEGNNNRFESLEDCKRNCSGSFLDTEGDNQDDDEEEKKVGEEITSKTLVDCTSDADSGSCKGMFMRYYFDGKQCSTFIYGGCLGNNNNYKSAEKCKEACSGRPTK</sequence>
<feature type="domain" description="BPTI/Kunitz inhibitor" evidence="4">
    <location>
        <begin position="321"/>
        <end position="369"/>
    </location>
</feature>
<feature type="domain" description="BPTI/Kunitz inhibitor" evidence="4">
    <location>
        <begin position="175"/>
        <end position="225"/>
    </location>
</feature>
<dbReference type="Pfam" id="PF00014">
    <property type="entry name" value="Kunitz_BPTI"/>
    <property type="match status" value="4"/>
</dbReference>
<dbReference type="SUPFAM" id="SSF57362">
    <property type="entry name" value="BPTI-like"/>
    <property type="match status" value="4"/>
</dbReference>
<dbReference type="EMBL" id="HG994583">
    <property type="protein sequence ID" value="CAF2923822.1"/>
    <property type="molecule type" value="Genomic_DNA"/>
</dbReference>
<protein>
    <submittedName>
        <fullName evidence="5">PAPLN</fullName>
    </submittedName>
</protein>
<keyword evidence="1" id="KW-0646">Protease inhibitor</keyword>
<feature type="domain" description="BPTI/Kunitz inhibitor" evidence="4">
    <location>
        <begin position="112"/>
        <end position="162"/>
    </location>
</feature>